<dbReference type="Proteomes" id="UP000434172">
    <property type="component" value="Unassembled WGS sequence"/>
</dbReference>
<dbReference type="InterPro" id="IPR019734">
    <property type="entry name" value="TPR_rpt"/>
</dbReference>
<organism evidence="4 5">
    <name type="scientific">Colletotrichum asianum</name>
    <dbReference type="NCBI Taxonomy" id="702518"/>
    <lineage>
        <taxon>Eukaryota</taxon>
        <taxon>Fungi</taxon>
        <taxon>Dikarya</taxon>
        <taxon>Ascomycota</taxon>
        <taxon>Pezizomycotina</taxon>
        <taxon>Sordariomycetes</taxon>
        <taxon>Hypocreomycetidae</taxon>
        <taxon>Glomerellales</taxon>
        <taxon>Glomerellaceae</taxon>
        <taxon>Colletotrichum</taxon>
        <taxon>Colletotrichum gloeosporioides species complex</taxon>
    </lineage>
</organism>
<dbReference type="PROSITE" id="PS50293">
    <property type="entry name" value="TPR_REGION"/>
    <property type="match status" value="1"/>
</dbReference>
<evidence type="ECO:0000256" key="1">
    <source>
        <dbReference type="PROSITE-ProRule" id="PRU00339"/>
    </source>
</evidence>
<comment type="caution">
    <text evidence="4">The sequence shown here is derived from an EMBL/GenBank/DDBJ whole genome shotgun (WGS) entry which is preliminary data.</text>
</comment>
<feature type="repeat" description="TPR" evidence="1">
    <location>
        <begin position="286"/>
        <end position="319"/>
    </location>
</feature>
<evidence type="ECO:0000256" key="2">
    <source>
        <dbReference type="SAM" id="MobiDB-lite"/>
    </source>
</evidence>
<gene>
    <name evidence="4" type="ORF">GQ607_001077</name>
</gene>
<evidence type="ECO:0000313" key="4">
    <source>
        <dbReference type="EMBL" id="KAF0331957.1"/>
    </source>
</evidence>
<accession>A0A8H3ZXD1</accession>
<proteinExistence type="predicted"/>
<evidence type="ECO:0000259" key="3">
    <source>
        <dbReference type="PROSITE" id="PS50280"/>
    </source>
</evidence>
<dbReference type="CDD" id="cd20071">
    <property type="entry name" value="SET_SMYD"/>
    <property type="match status" value="1"/>
</dbReference>
<dbReference type="Gene3D" id="2.170.270.10">
    <property type="entry name" value="SET domain"/>
    <property type="match status" value="1"/>
</dbReference>
<dbReference type="SUPFAM" id="SSF82199">
    <property type="entry name" value="SET domain"/>
    <property type="match status" value="1"/>
</dbReference>
<reference evidence="4 5" key="1">
    <citation type="submission" date="2019-12" db="EMBL/GenBank/DDBJ databases">
        <title>A genome sequence resource for the geographically widespread anthracnose pathogen Colletotrichum asianum.</title>
        <authorList>
            <person name="Meng Y."/>
        </authorList>
    </citation>
    <scope>NUCLEOTIDE SEQUENCE [LARGE SCALE GENOMIC DNA]</scope>
    <source>
        <strain evidence="4 5">ICMP 18580</strain>
    </source>
</reference>
<feature type="compositionally biased region" description="Polar residues" evidence="2">
    <location>
        <begin position="24"/>
        <end position="35"/>
    </location>
</feature>
<dbReference type="PROSITE" id="PS50005">
    <property type="entry name" value="TPR"/>
    <property type="match status" value="1"/>
</dbReference>
<name>A0A8H3ZXD1_9PEZI</name>
<dbReference type="InterPro" id="IPR001214">
    <property type="entry name" value="SET_dom"/>
</dbReference>
<dbReference type="OrthoDB" id="1028014at2759"/>
<sequence length="643" mass="70470">MASGNNPNTVHLTEQEAERIRTTVQNNLDNRSKQAGQPREPRDAHGAISQATGASLMQDMGNMTGSGGQDTLPALGVGQTYPPCAVSLRDLEPMTLADLKMETHHTGRRLIVKRAAPVVTHAARSWTMVQDEEAKETERLEICLHKTMHGEEILESAKTLEIKEPFFTLTEEGEATIRIDHPSDLVPIVDEAPGADKKSAEDMAKKCKDLGNEALGKKKLGLARARYTQGLEFAKKDAEKTADLARDIARNRAHVNLLLKRNDEAIADARVSLIGKDDERSKELDSKAYFRAGTGAYNLGEYEQAKGLFEKQLELAPEDKGAKANLKRLALRLKEQTEGGHDFAKIKASLSRAAPRADAATFKGKTVVKDSKGRGRGLFASRDIGNGAVIMVEKASSVVWGHESDALTGMTYDVRDKKIRVSPIGLAKVIAQNLLNNPSRIAKVMDLYGDYTGDAKAKTETEEGPVVDVFRIHDIVCRNAFGADDSHLGGVSKPSTGLWVRAAYINHSCVPNAKREFVGDLMVIRSLRKIKKGEEIFHSYDESGDYEARQAALMTTWGFECGCALCAAEKTDEPAVRKKRNELVAEANDFISKTHPSNNKRLTVLKAQRLATAIDETYADEKFKGLSRPASAGIRDWLARAAQ</sequence>
<dbReference type="EMBL" id="WOWK01000002">
    <property type="protein sequence ID" value="KAF0331957.1"/>
    <property type="molecule type" value="Genomic_DNA"/>
</dbReference>
<keyword evidence="1" id="KW-0802">TPR repeat</keyword>
<dbReference type="Gene3D" id="1.25.40.10">
    <property type="entry name" value="Tetratricopeptide repeat domain"/>
    <property type="match status" value="1"/>
</dbReference>
<feature type="domain" description="SET" evidence="3">
    <location>
        <begin position="364"/>
        <end position="541"/>
    </location>
</feature>
<dbReference type="InterPro" id="IPR011990">
    <property type="entry name" value="TPR-like_helical_dom_sf"/>
</dbReference>
<feature type="region of interest" description="Disordered" evidence="2">
    <location>
        <begin position="24"/>
        <end position="46"/>
    </location>
</feature>
<protein>
    <submittedName>
        <fullName evidence="4">TPR domain-containing protein</fullName>
    </submittedName>
</protein>
<dbReference type="PANTHER" id="PTHR47643">
    <property type="entry name" value="TPR DOMAIN PROTEIN (AFU_ORTHOLOGUE AFUA_5G12710)"/>
    <property type="match status" value="1"/>
</dbReference>
<dbReference type="InterPro" id="IPR053209">
    <property type="entry name" value="Gramillin-biosynth_MTr"/>
</dbReference>
<dbReference type="Pfam" id="PF00856">
    <property type="entry name" value="SET"/>
    <property type="match status" value="1"/>
</dbReference>
<evidence type="ECO:0000313" key="5">
    <source>
        <dbReference type="Proteomes" id="UP000434172"/>
    </source>
</evidence>
<keyword evidence="5" id="KW-1185">Reference proteome</keyword>
<dbReference type="PANTHER" id="PTHR47643:SF2">
    <property type="entry name" value="TPR DOMAIN PROTEIN (AFU_ORTHOLOGUE AFUA_5G12710)"/>
    <property type="match status" value="1"/>
</dbReference>
<dbReference type="AlphaFoldDB" id="A0A8H3ZXD1"/>
<dbReference type="PROSITE" id="PS50280">
    <property type="entry name" value="SET"/>
    <property type="match status" value="1"/>
</dbReference>
<dbReference type="SMART" id="SM00317">
    <property type="entry name" value="SET"/>
    <property type="match status" value="1"/>
</dbReference>
<dbReference type="SMART" id="SM00028">
    <property type="entry name" value="TPR"/>
    <property type="match status" value="2"/>
</dbReference>
<dbReference type="SUPFAM" id="SSF48452">
    <property type="entry name" value="TPR-like"/>
    <property type="match status" value="1"/>
</dbReference>
<dbReference type="InterPro" id="IPR046341">
    <property type="entry name" value="SET_dom_sf"/>
</dbReference>